<reference evidence="1 2" key="1">
    <citation type="submission" date="2024-04" db="EMBL/GenBank/DDBJ databases">
        <title>whole genome sequencing of Lutimonas vermicola strain IMCC1616.</title>
        <authorList>
            <person name="Bae S.S."/>
        </authorList>
    </citation>
    <scope>NUCLEOTIDE SEQUENCE [LARGE SCALE GENOMIC DNA]</scope>
    <source>
        <strain evidence="1 2">IMCC1616</strain>
    </source>
</reference>
<dbReference type="EMBL" id="JBCDNA010000003">
    <property type="protein sequence ID" value="MEL4457114.1"/>
    <property type="molecule type" value="Genomic_DNA"/>
</dbReference>
<organism evidence="1 2">
    <name type="scientific">Lutimonas vermicola</name>
    <dbReference type="NCBI Taxonomy" id="414288"/>
    <lineage>
        <taxon>Bacteria</taxon>
        <taxon>Pseudomonadati</taxon>
        <taxon>Bacteroidota</taxon>
        <taxon>Flavobacteriia</taxon>
        <taxon>Flavobacteriales</taxon>
        <taxon>Flavobacteriaceae</taxon>
        <taxon>Lutimonas</taxon>
    </lineage>
</organism>
<name>A0ABU9L3V1_9FLAO</name>
<evidence type="ECO:0000313" key="1">
    <source>
        <dbReference type="EMBL" id="MEL4457114.1"/>
    </source>
</evidence>
<dbReference type="Proteomes" id="UP001474120">
    <property type="component" value="Unassembled WGS sequence"/>
</dbReference>
<evidence type="ECO:0000313" key="2">
    <source>
        <dbReference type="Proteomes" id="UP001474120"/>
    </source>
</evidence>
<keyword evidence="2" id="KW-1185">Reference proteome</keyword>
<gene>
    <name evidence="1" type="ORF">AABB81_14495</name>
</gene>
<protein>
    <submittedName>
        <fullName evidence="1">Acyloxyacyl hydrolase</fullName>
    </submittedName>
</protein>
<sequence length="382" mass="43672">MIIFTSVSSMQGQKKSISYEEVKEVKNFGRFRYLEVKGHTGYHLYTGETLEGLVNDGYGALEFRFGWQLKDPDHWTSRYGYATFGIGYYWGFIGNPEVLGKPNAIFGFINFPLTNRLRRNVLEMGFGLGLTFNLEPYDVNRNAVNDAIGTPLALYFNLYAGGAYKIGREMDLLYGIDFTHFSNGRLTTPNYGFNMYGLNLGLRYHYNADQKLVDRDVYTDKVLQARFEPPENSKSPRLRESSIEIYVAGGSVQNENDKGTDKRYGIFSGALDYRFKFNTMHAITAGFDCFWDGSLKPDYPETKDQILAGAHLGYDFMFGKMAIRFQAGTYITDDKGKAPNYIRAGFRYDITDWLFAQISVKTRKTSRADWAELGIGLRPFKW</sequence>
<comment type="caution">
    <text evidence="1">The sequence shown here is derived from an EMBL/GenBank/DDBJ whole genome shotgun (WGS) entry which is preliminary data.</text>
</comment>
<dbReference type="Gene3D" id="2.40.160.20">
    <property type="match status" value="1"/>
</dbReference>
<dbReference type="GO" id="GO:0016787">
    <property type="term" value="F:hydrolase activity"/>
    <property type="evidence" value="ECO:0007669"/>
    <property type="project" value="UniProtKB-KW"/>
</dbReference>
<proteinExistence type="predicted"/>
<accession>A0ABU9L3V1</accession>
<dbReference type="InterPro" id="IPR018550">
    <property type="entry name" value="Lipid-A_deacylase-rel"/>
</dbReference>
<dbReference type="Pfam" id="PF09411">
    <property type="entry name" value="PagL"/>
    <property type="match status" value="1"/>
</dbReference>
<keyword evidence="1" id="KW-0378">Hydrolase</keyword>
<dbReference type="RefSeq" id="WP_342161274.1">
    <property type="nucleotide sequence ID" value="NZ_JBCDNA010000003.1"/>
</dbReference>